<accession>A0A8S5UMG4</accession>
<name>A0A8S5UMG4_9CAUD</name>
<organism evidence="1">
    <name type="scientific">Myoviridae sp. ctCo31</name>
    <dbReference type="NCBI Taxonomy" id="2825053"/>
    <lineage>
        <taxon>Viruses</taxon>
        <taxon>Duplodnaviria</taxon>
        <taxon>Heunggongvirae</taxon>
        <taxon>Uroviricota</taxon>
        <taxon>Caudoviricetes</taxon>
    </lineage>
</organism>
<proteinExistence type="predicted"/>
<sequence>MLFIWLNTNYFNRNFVTNFKITFKSLFYFLNKIRCKIRKDLFNNLIYIILVSCLNV</sequence>
<evidence type="ECO:0000313" key="1">
    <source>
        <dbReference type="EMBL" id="DAF95566.1"/>
    </source>
</evidence>
<reference evidence="1" key="1">
    <citation type="journal article" date="2021" name="Proc. Natl. Acad. Sci. U.S.A.">
        <title>A Catalog of Tens of Thousands of Viruses from Human Metagenomes Reveals Hidden Associations with Chronic Diseases.</title>
        <authorList>
            <person name="Tisza M.J."/>
            <person name="Buck C.B."/>
        </authorList>
    </citation>
    <scope>NUCLEOTIDE SEQUENCE</scope>
    <source>
        <strain evidence="1">CtCo31</strain>
    </source>
</reference>
<protein>
    <submittedName>
        <fullName evidence="1">Uncharacterized protein</fullName>
    </submittedName>
</protein>
<dbReference type="EMBL" id="BK016109">
    <property type="protein sequence ID" value="DAF95566.1"/>
    <property type="molecule type" value="Genomic_DNA"/>
</dbReference>